<protein>
    <recommendedName>
        <fullName evidence="4">Integral membrane protein</fullName>
    </recommendedName>
</protein>
<evidence type="ECO:0000313" key="2">
    <source>
        <dbReference type="EMBL" id="UWZ35678.1"/>
    </source>
</evidence>
<name>A0ABY5Z0Z0_9ACTN</name>
<sequence>MTRSPRRRGRVATRGNEPEPLPAWLAWPVRVIAVIVVVPFKLAWDGLVAVGRFLWRYGLRPVAWFVYRWILRPVAYALHYAIWVPVRWLAVHVFWRPLAWLGKHVLMPLLTALWNGLVAFLRWTLPCWRFLGRVLVTAAGAVVWTLRFLYRYVLTPVGVGVYRFLLRPIGLTIAWIWRWIVVPIGTAVAWAWNHSVVLLWRYLVVIPVSWTWRTLVVPPVRWVHAAILRPAADAVRRVLATLGLR</sequence>
<dbReference type="RefSeq" id="WP_260725029.1">
    <property type="nucleotide sequence ID" value="NZ_BAAABS010000058.1"/>
</dbReference>
<evidence type="ECO:0000256" key="1">
    <source>
        <dbReference type="SAM" id="Phobius"/>
    </source>
</evidence>
<reference evidence="2" key="1">
    <citation type="submission" date="2021-04" db="EMBL/GenBank/DDBJ databases">
        <title>Biosynthetic gene clusters of Dactylosporangioum roseum.</title>
        <authorList>
            <person name="Hartkoorn R.C."/>
            <person name="Beaudoing E."/>
            <person name="Hot D."/>
            <person name="Moureu S."/>
        </authorList>
    </citation>
    <scope>NUCLEOTIDE SEQUENCE</scope>
    <source>
        <strain evidence="2">NRRL B-16295</strain>
    </source>
</reference>
<feature type="transmembrane region" description="Helical" evidence="1">
    <location>
        <begin position="64"/>
        <end position="84"/>
    </location>
</feature>
<feature type="transmembrane region" description="Helical" evidence="1">
    <location>
        <begin position="130"/>
        <end position="150"/>
    </location>
</feature>
<keyword evidence="3" id="KW-1185">Reference proteome</keyword>
<organism evidence="2 3">
    <name type="scientific">Dactylosporangium roseum</name>
    <dbReference type="NCBI Taxonomy" id="47989"/>
    <lineage>
        <taxon>Bacteria</taxon>
        <taxon>Bacillati</taxon>
        <taxon>Actinomycetota</taxon>
        <taxon>Actinomycetes</taxon>
        <taxon>Micromonosporales</taxon>
        <taxon>Micromonosporaceae</taxon>
        <taxon>Dactylosporangium</taxon>
    </lineage>
</organism>
<evidence type="ECO:0000313" key="3">
    <source>
        <dbReference type="Proteomes" id="UP001058271"/>
    </source>
</evidence>
<feature type="transmembrane region" description="Helical" evidence="1">
    <location>
        <begin position="105"/>
        <end position="124"/>
    </location>
</feature>
<keyword evidence="1" id="KW-1133">Transmembrane helix</keyword>
<dbReference type="EMBL" id="CP073721">
    <property type="protein sequence ID" value="UWZ35678.1"/>
    <property type="molecule type" value="Genomic_DNA"/>
</dbReference>
<accession>A0ABY5Z0Z0</accession>
<proteinExistence type="predicted"/>
<dbReference type="Proteomes" id="UP001058271">
    <property type="component" value="Chromosome"/>
</dbReference>
<gene>
    <name evidence="2" type="ORF">Drose_31970</name>
</gene>
<evidence type="ECO:0008006" key="4">
    <source>
        <dbReference type="Google" id="ProtNLM"/>
    </source>
</evidence>
<keyword evidence="1" id="KW-0812">Transmembrane</keyword>
<keyword evidence="1" id="KW-0472">Membrane</keyword>
<feature type="transmembrane region" description="Helical" evidence="1">
    <location>
        <begin position="198"/>
        <end position="216"/>
    </location>
</feature>
<feature type="transmembrane region" description="Helical" evidence="1">
    <location>
        <begin position="171"/>
        <end position="192"/>
    </location>
</feature>